<comment type="similarity">
    <text evidence="2 6">Belongs to the dTDP-4-dehydrorhamnose reductase family.</text>
</comment>
<comment type="function">
    <text evidence="6">Catalyzes the reduction of dTDP-6-deoxy-L-lyxo-4-hexulose to yield dTDP-L-rhamnose.</text>
</comment>
<feature type="domain" description="RmlD-like substrate binding" evidence="7">
    <location>
        <begin position="1"/>
        <end position="289"/>
    </location>
</feature>
<keyword evidence="9" id="KW-1185">Reference proteome</keyword>
<proteinExistence type="inferred from homology"/>
<organism evidence="8 9">
    <name type="scientific">Oceanicella actignis</name>
    <dbReference type="NCBI Taxonomy" id="1189325"/>
    <lineage>
        <taxon>Bacteria</taxon>
        <taxon>Pseudomonadati</taxon>
        <taxon>Pseudomonadota</taxon>
        <taxon>Alphaproteobacteria</taxon>
        <taxon>Rhodobacterales</taxon>
        <taxon>Paracoccaceae</taxon>
        <taxon>Oceanicella</taxon>
    </lineage>
</organism>
<dbReference type="UniPathway" id="UPA00124"/>
<dbReference type="Gene3D" id="3.90.25.10">
    <property type="entry name" value="UDP-galactose 4-epimerase, domain 1"/>
    <property type="match status" value="1"/>
</dbReference>
<dbReference type="EC" id="1.1.1.133" evidence="3 6"/>
<evidence type="ECO:0000256" key="5">
    <source>
        <dbReference type="ARBA" id="ARBA00048200"/>
    </source>
</evidence>
<comment type="cofactor">
    <cofactor evidence="6">
        <name>Mg(2+)</name>
        <dbReference type="ChEBI" id="CHEBI:18420"/>
    </cofactor>
    <text evidence="6">Binds 1 Mg(2+) ion per monomer.</text>
</comment>
<dbReference type="Proteomes" id="UP000184066">
    <property type="component" value="Unassembled WGS sequence"/>
</dbReference>
<keyword evidence="6" id="KW-0521">NADP</keyword>
<reference evidence="8 9" key="1">
    <citation type="submission" date="2016-12" db="EMBL/GenBank/DDBJ databases">
        <authorList>
            <person name="Song W.-J."/>
            <person name="Kurnit D.M."/>
        </authorList>
    </citation>
    <scope>NUCLEOTIDE SEQUENCE [LARGE SCALE GENOMIC DNA]</scope>
    <source>
        <strain evidence="8 9">CGMCC 1.10808</strain>
    </source>
</reference>
<dbReference type="STRING" id="1189325.SAMN04488119_101317"/>
<dbReference type="EMBL" id="FRDL01000003">
    <property type="protein sequence ID" value="SHN62677.1"/>
    <property type="molecule type" value="Genomic_DNA"/>
</dbReference>
<dbReference type="InterPro" id="IPR029903">
    <property type="entry name" value="RmlD-like-bd"/>
</dbReference>
<gene>
    <name evidence="8" type="ORF">SAMN05216200_103318</name>
</gene>
<dbReference type="CDD" id="cd05254">
    <property type="entry name" value="dTDP_HR_like_SDR_e"/>
    <property type="match status" value="1"/>
</dbReference>
<comment type="catalytic activity">
    <reaction evidence="5 6">
        <text>dTDP-beta-L-rhamnose + NADP(+) = dTDP-4-dehydro-beta-L-rhamnose + NADPH + H(+)</text>
        <dbReference type="Rhea" id="RHEA:21796"/>
        <dbReference type="ChEBI" id="CHEBI:15378"/>
        <dbReference type="ChEBI" id="CHEBI:57510"/>
        <dbReference type="ChEBI" id="CHEBI:57783"/>
        <dbReference type="ChEBI" id="CHEBI:58349"/>
        <dbReference type="ChEBI" id="CHEBI:62830"/>
        <dbReference type="EC" id="1.1.1.133"/>
    </reaction>
</comment>
<dbReference type="GO" id="GO:0008831">
    <property type="term" value="F:dTDP-4-dehydrorhamnose reductase activity"/>
    <property type="evidence" value="ECO:0007669"/>
    <property type="project" value="UniProtKB-EC"/>
</dbReference>
<protein>
    <recommendedName>
        <fullName evidence="4 6">dTDP-4-dehydrorhamnose reductase</fullName>
        <ecNumber evidence="3 6">1.1.1.133</ecNumber>
    </recommendedName>
</protein>
<dbReference type="Pfam" id="PF04321">
    <property type="entry name" value="RmlD_sub_bind"/>
    <property type="match status" value="1"/>
</dbReference>
<evidence type="ECO:0000313" key="8">
    <source>
        <dbReference type="EMBL" id="SHN62677.1"/>
    </source>
</evidence>
<keyword evidence="6" id="KW-0560">Oxidoreductase</keyword>
<evidence type="ECO:0000313" key="9">
    <source>
        <dbReference type="Proteomes" id="UP000184066"/>
    </source>
</evidence>
<dbReference type="InterPro" id="IPR036291">
    <property type="entry name" value="NAD(P)-bd_dom_sf"/>
</dbReference>
<dbReference type="GO" id="GO:0019305">
    <property type="term" value="P:dTDP-rhamnose biosynthetic process"/>
    <property type="evidence" value="ECO:0007669"/>
    <property type="project" value="UniProtKB-UniPathway"/>
</dbReference>
<sequence length="306" mass="32293">MRILVIGRGGQLARALAAARSPHELIFLGREQADLTRPDQAARAVAALSPDLVVNAAAYTAVDRAEQEPALAHAVNAEGVAALARAAAEAGCALAHVSTDYVFDGARAGAWRPDDPTGPLCVYGASKLEGERRALAANPRTLVLRTSWVFSPWGRNFVRTMLGLAARESLRVVDDQIGRPTSALDLAEAILAIAPRLTAPAGAPVWGVQHYAGSGAPVSWAGFAERIFARAAALGMIARAPRIERIGADEYPTPARRPANSTLDCTGFAQVFGAPPAPWEEGLERVLRIIQAEEPEAFSAARGLQT</sequence>
<comment type="pathway">
    <text evidence="1 6">Carbohydrate biosynthesis; dTDP-L-rhamnose biosynthesis.</text>
</comment>
<accession>A0A1M7SVT5</accession>
<evidence type="ECO:0000256" key="1">
    <source>
        <dbReference type="ARBA" id="ARBA00004781"/>
    </source>
</evidence>
<dbReference type="OrthoDB" id="9803892at2"/>
<evidence type="ECO:0000256" key="6">
    <source>
        <dbReference type="RuleBase" id="RU364082"/>
    </source>
</evidence>
<dbReference type="Gene3D" id="3.40.50.720">
    <property type="entry name" value="NAD(P)-binding Rossmann-like Domain"/>
    <property type="match status" value="1"/>
</dbReference>
<dbReference type="InterPro" id="IPR005913">
    <property type="entry name" value="dTDP_dehydrorham_reduct"/>
</dbReference>
<dbReference type="RefSeq" id="WP_072746882.1">
    <property type="nucleotide sequence ID" value="NZ_FOHL01000001.1"/>
</dbReference>
<name>A0A1M7SVT5_9RHOB</name>
<evidence type="ECO:0000256" key="3">
    <source>
        <dbReference type="ARBA" id="ARBA00012929"/>
    </source>
</evidence>
<evidence type="ECO:0000259" key="7">
    <source>
        <dbReference type="Pfam" id="PF04321"/>
    </source>
</evidence>
<dbReference type="PANTHER" id="PTHR10491">
    <property type="entry name" value="DTDP-4-DEHYDRORHAMNOSE REDUCTASE"/>
    <property type="match status" value="1"/>
</dbReference>
<dbReference type="AlphaFoldDB" id="A0A1M7SVT5"/>
<dbReference type="SUPFAM" id="SSF51735">
    <property type="entry name" value="NAD(P)-binding Rossmann-fold domains"/>
    <property type="match status" value="1"/>
</dbReference>
<dbReference type="NCBIfam" id="TIGR01214">
    <property type="entry name" value="rmlD"/>
    <property type="match status" value="1"/>
</dbReference>
<evidence type="ECO:0000256" key="4">
    <source>
        <dbReference type="ARBA" id="ARBA00017099"/>
    </source>
</evidence>
<evidence type="ECO:0000256" key="2">
    <source>
        <dbReference type="ARBA" id="ARBA00010944"/>
    </source>
</evidence>
<dbReference type="PANTHER" id="PTHR10491:SF4">
    <property type="entry name" value="METHIONINE ADENOSYLTRANSFERASE 2 SUBUNIT BETA"/>
    <property type="match status" value="1"/>
</dbReference>